<dbReference type="Pfam" id="PF24314">
    <property type="entry name" value="DUF7488"/>
    <property type="match status" value="1"/>
</dbReference>
<dbReference type="InterPro" id="IPR055911">
    <property type="entry name" value="DUF7488"/>
</dbReference>
<protein>
    <submittedName>
        <fullName evidence="2">Putative PDZ domain protein</fullName>
    </submittedName>
</protein>
<sequence>MKYAAFSRLLDEVFGVARSNSSDRIASCGLDLRDFASWAKFSAFFQNFRERRTAKALKIGAKFDAHRQSLFAKAAKFANLKNLSVLLFVPNFTHFRAFSRRFGAERAKYKGGFFANFITPNLPIRASFYRVGSANEAVNFGSNSRALSQKTQSFANLISNFVLSAFMICVFAASLRAEPRPTQDDFNACFEKNLPAMINVAGNDGIAITPNLIAVPKGETPVKNYVKFDPYLKLYLVASDAKLEFIKMADDNATKKSDWVSVTRELNATAYGHVKAQARALGELDTLTFDAGGKGAVLSPCCRLRGIAVGGDKFIPSRYLKHFAAYKDVYYGDVGAVFEERDGKFYTKSVDPLGRGAALMTGDEVLSINGEKMESLRELNERILFAKKGEKLKFEVRRGDEILKFNLAVSQDAPKKEEKAPMKMDKNAVKSAKMQSATQNVDAAKAQKLYGLTFDEKLTVKSVDADSSAAKFGIRVGDKLMQVGQKTVSSRKEALELLVKNGAQTLLFRRNGFDFFYNAR</sequence>
<dbReference type="EMBL" id="CP012543">
    <property type="protein sequence ID" value="QCD45822.1"/>
    <property type="molecule type" value="Genomic_DNA"/>
</dbReference>
<reference evidence="2 3" key="1">
    <citation type="submission" date="2016-07" db="EMBL/GenBank/DDBJ databases">
        <title>Comparative genomics of the Campylobacter concisus group.</title>
        <authorList>
            <person name="Miller W.G."/>
            <person name="Yee E."/>
            <person name="Chapman M.H."/>
            <person name="Huynh S."/>
            <person name="Bono J.L."/>
            <person name="On S.L.W."/>
            <person name="StLeger J."/>
            <person name="Foster G."/>
            <person name="Parker C.T."/>
        </authorList>
    </citation>
    <scope>NUCLEOTIDE SEQUENCE [LARGE SCALE GENOMIC DNA]</scope>
    <source>
        <strain evidence="2 3">ATCC 33238</strain>
    </source>
</reference>
<dbReference type="Pfam" id="PF17820">
    <property type="entry name" value="PDZ_6"/>
    <property type="match status" value="1"/>
</dbReference>
<name>A0A6G5QJN5_CAMRE</name>
<dbReference type="InterPro" id="IPR001478">
    <property type="entry name" value="PDZ"/>
</dbReference>
<dbReference type="InterPro" id="IPR036034">
    <property type="entry name" value="PDZ_sf"/>
</dbReference>
<organism evidence="2 3">
    <name type="scientific">Campylobacter rectus</name>
    <name type="common">Wolinella recta</name>
    <dbReference type="NCBI Taxonomy" id="203"/>
    <lineage>
        <taxon>Bacteria</taxon>
        <taxon>Pseudomonadati</taxon>
        <taxon>Campylobacterota</taxon>
        <taxon>Epsilonproteobacteria</taxon>
        <taxon>Campylobacterales</taxon>
        <taxon>Campylobacteraceae</taxon>
        <taxon>Campylobacter</taxon>
    </lineage>
</organism>
<dbReference type="PROSITE" id="PS50106">
    <property type="entry name" value="PDZ"/>
    <property type="match status" value="1"/>
</dbReference>
<proteinExistence type="predicted"/>
<dbReference type="Pfam" id="PF13180">
    <property type="entry name" value="PDZ_2"/>
    <property type="match status" value="1"/>
</dbReference>
<dbReference type="InterPro" id="IPR041489">
    <property type="entry name" value="PDZ_6"/>
</dbReference>
<dbReference type="SUPFAM" id="SSF50156">
    <property type="entry name" value="PDZ domain-like"/>
    <property type="match status" value="2"/>
</dbReference>
<evidence type="ECO:0000313" key="3">
    <source>
        <dbReference type="Proteomes" id="UP000502377"/>
    </source>
</evidence>
<dbReference type="Proteomes" id="UP000502377">
    <property type="component" value="Chromosome"/>
</dbReference>
<evidence type="ECO:0000259" key="1">
    <source>
        <dbReference type="PROSITE" id="PS50106"/>
    </source>
</evidence>
<feature type="domain" description="PDZ" evidence="1">
    <location>
        <begin position="440"/>
        <end position="507"/>
    </location>
</feature>
<dbReference type="KEGG" id="crx:CRECT_0112"/>
<dbReference type="Gene3D" id="2.30.42.10">
    <property type="match status" value="2"/>
</dbReference>
<accession>A0A6G5QJN5</accession>
<gene>
    <name evidence="2" type="ORF">CRECT_0112</name>
</gene>
<evidence type="ECO:0000313" key="2">
    <source>
        <dbReference type="EMBL" id="QCD45822.1"/>
    </source>
</evidence>
<dbReference type="AlphaFoldDB" id="A0A6G5QJN5"/>
<dbReference type="SMART" id="SM00228">
    <property type="entry name" value="PDZ"/>
    <property type="match status" value="2"/>
</dbReference>